<evidence type="ECO:0000313" key="7">
    <source>
        <dbReference type="Proteomes" id="UP000193144"/>
    </source>
</evidence>
<dbReference type="Pfam" id="PF01753">
    <property type="entry name" value="zf-MYND"/>
    <property type="match status" value="1"/>
</dbReference>
<comment type="caution">
    <text evidence="6">The sequence shown here is derived from an EMBL/GenBank/DDBJ whole genome shotgun (WGS) entry which is preliminary data.</text>
</comment>
<accession>A0A1Y1ZES9</accession>
<dbReference type="GO" id="GO:0008270">
    <property type="term" value="F:zinc ion binding"/>
    <property type="evidence" value="ECO:0007669"/>
    <property type="project" value="UniProtKB-KW"/>
</dbReference>
<reference evidence="6 7" key="1">
    <citation type="submission" date="2016-07" db="EMBL/GenBank/DDBJ databases">
        <title>Pervasive Adenine N6-methylation of Active Genes in Fungi.</title>
        <authorList>
            <consortium name="DOE Joint Genome Institute"/>
            <person name="Mondo S.J."/>
            <person name="Dannebaum R.O."/>
            <person name="Kuo R.C."/>
            <person name="Labutti K."/>
            <person name="Haridas S."/>
            <person name="Kuo A."/>
            <person name="Salamov A."/>
            <person name="Ahrendt S.R."/>
            <person name="Lipzen A."/>
            <person name="Sullivan W."/>
            <person name="Andreopoulos W.B."/>
            <person name="Clum A."/>
            <person name="Lindquist E."/>
            <person name="Daum C."/>
            <person name="Ramamoorthy G.K."/>
            <person name="Gryganskyi A."/>
            <person name="Culley D."/>
            <person name="Magnuson J.K."/>
            <person name="James T.Y."/>
            <person name="O'Malley M.A."/>
            <person name="Stajich J.E."/>
            <person name="Spatafora J.W."/>
            <person name="Visel A."/>
            <person name="Grigoriev I.V."/>
        </authorList>
    </citation>
    <scope>NUCLEOTIDE SEQUENCE [LARGE SCALE GENOMIC DNA]</scope>
    <source>
        <strain evidence="6 7">CBS 115471</strain>
    </source>
</reference>
<sequence>MPDPKWPDVIPIPNATGDYLSPNVATTKRTDFTDFFLRFQPAEDAHIAYKNLFLAHQKLIKLLIDHPAMRPNLEQTFNTPANSKNKVYFMWDFLLRTFQHLAAKVSPQDPYSSPMFSDVIGRSSVAMGLMLDETGMLEAGNASVGYRDDAGVEFTDEIKELAVKLEDLGDGCAGCGKLEREGGKALMRCARCKGQNYCSKECQKKCWKDHKRNCVA</sequence>
<dbReference type="AlphaFoldDB" id="A0A1Y1ZES9"/>
<evidence type="ECO:0000313" key="6">
    <source>
        <dbReference type="EMBL" id="ORY08768.1"/>
    </source>
</evidence>
<evidence type="ECO:0000259" key="5">
    <source>
        <dbReference type="PROSITE" id="PS50865"/>
    </source>
</evidence>
<name>A0A1Y1ZES9_9PLEO</name>
<keyword evidence="1" id="KW-0479">Metal-binding</keyword>
<evidence type="ECO:0000256" key="1">
    <source>
        <dbReference type="ARBA" id="ARBA00022723"/>
    </source>
</evidence>
<dbReference type="InterPro" id="IPR002893">
    <property type="entry name" value="Znf_MYND"/>
</dbReference>
<organism evidence="6 7">
    <name type="scientific">Clohesyomyces aquaticus</name>
    <dbReference type="NCBI Taxonomy" id="1231657"/>
    <lineage>
        <taxon>Eukaryota</taxon>
        <taxon>Fungi</taxon>
        <taxon>Dikarya</taxon>
        <taxon>Ascomycota</taxon>
        <taxon>Pezizomycotina</taxon>
        <taxon>Dothideomycetes</taxon>
        <taxon>Pleosporomycetidae</taxon>
        <taxon>Pleosporales</taxon>
        <taxon>Lindgomycetaceae</taxon>
        <taxon>Clohesyomyces</taxon>
    </lineage>
</organism>
<proteinExistence type="predicted"/>
<dbReference type="PROSITE" id="PS01360">
    <property type="entry name" value="ZF_MYND_1"/>
    <property type="match status" value="1"/>
</dbReference>
<keyword evidence="3" id="KW-0862">Zinc</keyword>
<dbReference type="Proteomes" id="UP000193144">
    <property type="component" value="Unassembled WGS sequence"/>
</dbReference>
<keyword evidence="7" id="KW-1185">Reference proteome</keyword>
<dbReference type="Gene3D" id="6.10.140.2220">
    <property type="match status" value="1"/>
</dbReference>
<dbReference type="SUPFAM" id="SSF144232">
    <property type="entry name" value="HIT/MYND zinc finger-like"/>
    <property type="match status" value="1"/>
</dbReference>
<keyword evidence="2 4" id="KW-0863">Zinc-finger</keyword>
<evidence type="ECO:0000256" key="3">
    <source>
        <dbReference type="ARBA" id="ARBA00022833"/>
    </source>
</evidence>
<dbReference type="PROSITE" id="PS50865">
    <property type="entry name" value="ZF_MYND_2"/>
    <property type="match status" value="1"/>
</dbReference>
<dbReference type="OrthoDB" id="5282002at2759"/>
<evidence type="ECO:0000256" key="4">
    <source>
        <dbReference type="PROSITE-ProRule" id="PRU00134"/>
    </source>
</evidence>
<protein>
    <recommendedName>
        <fullName evidence="5">MYND-type domain-containing protein</fullName>
    </recommendedName>
</protein>
<gene>
    <name evidence="6" type="ORF">BCR34DRAFT_603293</name>
</gene>
<feature type="domain" description="MYND-type" evidence="5">
    <location>
        <begin position="172"/>
        <end position="214"/>
    </location>
</feature>
<evidence type="ECO:0000256" key="2">
    <source>
        <dbReference type="ARBA" id="ARBA00022771"/>
    </source>
</evidence>
<dbReference type="EMBL" id="MCFA01000095">
    <property type="protein sequence ID" value="ORY08768.1"/>
    <property type="molecule type" value="Genomic_DNA"/>
</dbReference>